<accession>A0A2T5B5L8</accession>
<dbReference type="RefSeq" id="WP_108003356.1">
    <property type="nucleotide sequence ID" value="NZ_JBHEEX010000003.1"/>
</dbReference>
<gene>
    <name evidence="7" type="ORF">C7449_105149</name>
</gene>
<comment type="caution">
    <text evidence="7">The sequence shown here is derived from an EMBL/GenBank/DDBJ whole genome shotgun (WGS) entry which is preliminary data.</text>
</comment>
<evidence type="ECO:0000256" key="3">
    <source>
        <dbReference type="ARBA" id="ARBA00022692"/>
    </source>
</evidence>
<feature type="transmembrane region" description="Helical" evidence="6">
    <location>
        <begin position="219"/>
        <end position="237"/>
    </location>
</feature>
<evidence type="ECO:0000313" key="8">
    <source>
        <dbReference type="Proteomes" id="UP000241247"/>
    </source>
</evidence>
<dbReference type="Pfam" id="PF03741">
    <property type="entry name" value="TerC"/>
    <property type="match status" value="1"/>
</dbReference>
<evidence type="ECO:0000256" key="5">
    <source>
        <dbReference type="ARBA" id="ARBA00023136"/>
    </source>
</evidence>
<comment type="subcellular location">
    <subcellularLocation>
        <location evidence="1">Membrane</location>
        <topology evidence="1">Multi-pass membrane protein</topology>
    </subcellularLocation>
</comment>
<keyword evidence="8" id="KW-1185">Reference proteome</keyword>
<dbReference type="InterPro" id="IPR005496">
    <property type="entry name" value="Integral_membrane_TerC"/>
</dbReference>
<feature type="transmembrane region" description="Helical" evidence="6">
    <location>
        <begin position="122"/>
        <end position="140"/>
    </location>
</feature>
<reference evidence="7 8" key="1">
    <citation type="submission" date="2018-04" db="EMBL/GenBank/DDBJ databases">
        <title>Genomic Encyclopedia of Type Strains, Phase IV (KMG-IV): sequencing the most valuable type-strain genomes for metagenomic binning, comparative biology and taxonomic classification.</title>
        <authorList>
            <person name="Goeker M."/>
        </authorList>
    </citation>
    <scope>NUCLEOTIDE SEQUENCE [LARGE SCALE GENOMIC DNA]</scope>
    <source>
        <strain evidence="7 8">DSM 7138</strain>
    </source>
</reference>
<evidence type="ECO:0000256" key="2">
    <source>
        <dbReference type="ARBA" id="ARBA00007511"/>
    </source>
</evidence>
<proteinExistence type="inferred from homology"/>
<keyword evidence="4 6" id="KW-1133">Transmembrane helix</keyword>
<protein>
    <submittedName>
        <fullName evidence="7">Putative tellurium resistance membrane protein TerC</fullName>
    </submittedName>
</protein>
<evidence type="ECO:0000256" key="6">
    <source>
        <dbReference type="SAM" id="Phobius"/>
    </source>
</evidence>
<feature type="transmembrane region" description="Helical" evidence="6">
    <location>
        <begin position="50"/>
        <end position="73"/>
    </location>
</feature>
<feature type="transmembrane region" description="Helical" evidence="6">
    <location>
        <begin position="191"/>
        <end position="213"/>
    </location>
</feature>
<feature type="transmembrane region" description="Helical" evidence="6">
    <location>
        <begin position="13"/>
        <end position="38"/>
    </location>
</feature>
<comment type="similarity">
    <text evidence="2">Belongs to the TerC family.</text>
</comment>
<name>A0A2T5B5L8_MYCDI</name>
<dbReference type="PANTHER" id="PTHR30238">
    <property type="entry name" value="MEMBRANE BOUND PREDICTED REDOX MODULATOR"/>
    <property type="match status" value="1"/>
</dbReference>
<feature type="transmembrane region" description="Helical" evidence="6">
    <location>
        <begin position="79"/>
        <end position="102"/>
    </location>
</feature>
<evidence type="ECO:0000256" key="1">
    <source>
        <dbReference type="ARBA" id="ARBA00004141"/>
    </source>
</evidence>
<dbReference type="EMBL" id="PZZZ01000005">
    <property type="protein sequence ID" value="PTM94250.1"/>
    <property type="molecule type" value="Genomic_DNA"/>
</dbReference>
<keyword evidence="5 6" id="KW-0472">Membrane</keyword>
<dbReference type="OrthoDB" id="9805314at2"/>
<sequence length="252" mass="27117">MDGILALMQSPEAWVALVTLIVMEVVLGIDNLIFISILTNKLPEQHRVPARRIGIGLALVMRLALLGTIAWIVKLTTPVFELFGQGFSWKDVILIAGGLFLVWKATKEIHHSVDPADHGEDFIGTAAVASFTAAIGQILLLDLVFSVDSIITAVGMTPHLPIMVAAVVVAVTVMLVAATPLANFIEKNPTIVMLALAFLLMIGMTLIAEGMGFHVPKGYVYAAMAFSALVEALNMLARNARRKKKADAQTLH</sequence>
<dbReference type="AlphaFoldDB" id="A0A2T5B5L8"/>
<dbReference type="Proteomes" id="UP000241247">
    <property type="component" value="Unassembled WGS sequence"/>
</dbReference>
<feature type="transmembrane region" description="Helical" evidence="6">
    <location>
        <begin position="160"/>
        <end position="179"/>
    </location>
</feature>
<evidence type="ECO:0000256" key="4">
    <source>
        <dbReference type="ARBA" id="ARBA00022989"/>
    </source>
</evidence>
<organism evidence="7 8">
    <name type="scientific">Mycoplana dimorpha</name>
    <dbReference type="NCBI Taxonomy" id="28320"/>
    <lineage>
        <taxon>Bacteria</taxon>
        <taxon>Pseudomonadati</taxon>
        <taxon>Pseudomonadota</taxon>
        <taxon>Alphaproteobacteria</taxon>
        <taxon>Hyphomicrobiales</taxon>
        <taxon>Rhizobiaceae</taxon>
        <taxon>Mycoplana</taxon>
    </lineage>
</organism>
<dbReference type="GO" id="GO:0016020">
    <property type="term" value="C:membrane"/>
    <property type="evidence" value="ECO:0007669"/>
    <property type="project" value="UniProtKB-SubCell"/>
</dbReference>
<dbReference type="PANTHER" id="PTHR30238:SF4">
    <property type="entry name" value="SLL1022 PROTEIN"/>
    <property type="match status" value="1"/>
</dbReference>
<keyword evidence="3 6" id="KW-0812">Transmembrane</keyword>
<evidence type="ECO:0000313" key="7">
    <source>
        <dbReference type="EMBL" id="PTM94250.1"/>
    </source>
</evidence>